<evidence type="ECO:0000313" key="3">
    <source>
        <dbReference type="Proteomes" id="UP000190423"/>
    </source>
</evidence>
<dbReference type="RefSeq" id="WP_078932237.1">
    <property type="nucleotide sequence ID" value="NZ_FUWG01000002.1"/>
</dbReference>
<dbReference type="Proteomes" id="UP000190423">
    <property type="component" value="Unassembled WGS sequence"/>
</dbReference>
<keyword evidence="1" id="KW-1133">Transmembrane helix</keyword>
<feature type="transmembrane region" description="Helical" evidence="1">
    <location>
        <begin position="73"/>
        <end position="96"/>
    </location>
</feature>
<dbReference type="OrthoDB" id="360297at2"/>
<feature type="transmembrane region" description="Helical" evidence="1">
    <location>
        <begin position="108"/>
        <end position="128"/>
    </location>
</feature>
<dbReference type="Gene3D" id="1.10.1760.20">
    <property type="match status" value="1"/>
</dbReference>
<reference evidence="2 3" key="1">
    <citation type="submission" date="2017-02" db="EMBL/GenBank/DDBJ databases">
        <authorList>
            <person name="Peterson S.W."/>
        </authorList>
    </citation>
    <scope>NUCLEOTIDE SEQUENCE [LARGE SCALE GENOMIC DNA]</scope>
    <source>
        <strain evidence="2 3">ATCC BAA-908</strain>
    </source>
</reference>
<keyword evidence="3" id="KW-1185">Reference proteome</keyword>
<accession>A0A1T4JI98</accession>
<proteinExistence type="predicted"/>
<organism evidence="2 3">
    <name type="scientific">Treponema porcinum</name>
    <dbReference type="NCBI Taxonomy" id="261392"/>
    <lineage>
        <taxon>Bacteria</taxon>
        <taxon>Pseudomonadati</taxon>
        <taxon>Spirochaetota</taxon>
        <taxon>Spirochaetia</taxon>
        <taxon>Spirochaetales</taxon>
        <taxon>Treponemataceae</taxon>
        <taxon>Treponema</taxon>
    </lineage>
</organism>
<keyword evidence="1" id="KW-0472">Membrane</keyword>
<dbReference type="GeneID" id="78315649"/>
<sequence length="199" mass="21640">MTNKKSYSSVSQIIFIVLFTASSIGINYLGDLLAGLIAFPLYLDSVMTIAVTALCGLIPGLICAVASNLLLYIFANTGIIFMPCHISTAVIAYFVFRAERKNHPKEKLLSSSSFMWAGFFAALSNSILGDTMSALFYKANTSIPQVDNAVQGIYVVIRNLNVAAYIGGTLTNLVDKIISAAICYAVYRLILRITKNTFH</sequence>
<dbReference type="AlphaFoldDB" id="A0A1T4JI98"/>
<protein>
    <submittedName>
        <fullName evidence="2">Energy-coupling factor transport system substrate-specific component</fullName>
    </submittedName>
</protein>
<evidence type="ECO:0000256" key="1">
    <source>
        <dbReference type="SAM" id="Phobius"/>
    </source>
</evidence>
<evidence type="ECO:0000313" key="2">
    <source>
        <dbReference type="EMBL" id="SJZ29900.1"/>
    </source>
</evidence>
<feature type="transmembrane region" description="Helical" evidence="1">
    <location>
        <begin position="41"/>
        <end position="67"/>
    </location>
</feature>
<keyword evidence="1" id="KW-0812">Transmembrane</keyword>
<dbReference type="STRING" id="261392.SAMN02745149_00327"/>
<dbReference type="EMBL" id="FUWG01000002">
    <property type="protein sequence ID" value="SJZ29900.1"/>
    <property type="molecule type" value="Genomic_DNA"/>
</dbReference>
<feature type="transmembrane region" description="Helical" evidence="1">
    <location>
        <begin position="12"/>
        <end position="29"/>
    </location>
</feature>
<name>A0A1T4JI98_TREPO</name>
<gene>
    <name evidence="2" type="ORF">SAMN02745149_00327</name>
</gene>